<evidence type="ECO:0000256" key="1">
    <source>
        <dbReference type="SAM" id="MobiDB-lite"/>
    </source>
</evidence>
<feature type="compositionally biased region" description="Acidic residues" evidence="1">
    <location>
        <begin position="330"/>
        <end position="339"/>
    </location>
</feature>
<protein>
    <submittedName>
        <fullName evidence="2">Uncharacterized protein</fullName>
    </submittedName>
</protein>
<feature type="region of interest" description="Disordered" evidence="1">
    <location>
        <begin position="300"/>
        <end position="355"/>
    </location>
</feature>
<dbReference type="EMBL" id="JAQQWK010000002">
    <property type="protein sequence ID" value="KAK8052168.1"/>
    <property type="molecule type" value="Genomic_DNA"/>
</dbReference>
<evidence type="ECO:0000313" key="3">
    <source>
        <dbReference type="Proteomes" id="UP001444661"/>
    </source>
</evidence>
<name>A0ABR1TZV1_9PEZI</name>
<reference evidence="2 3" key="1">
    <citation type="submission" date="2023-01" db="EMBL/GenBank/DDBJ databases">
        <title>Analysis of 21 Apiospora genomes using comparative genomics revels a genus with tremendous synthesis potential of carbohydrate active enzymes and secondary metabolites.</title>
        <authorList>
            <person name="Sorensen T."/>
        </authorList>
    </citation>
    <scope>NUCLEOTIDE SEQUENCE [LARGE SCALE GENOMIC DNA]</scope>
    <source>
        <strain evidence="2 3">CBS 33761</strain>
    </source>
</reference>
<gene>
    <name evidence="2" type="ORF">PG993_003553</name>
</gene>
<feature type="compositionally biased region" description="Polar residues" evidence="1">
    <location>
        <begin position="214"/>
        <end position="223"/>
    </location>
</feature>
<feature type="compositionally biased region" description="Polar residues" evidence="1">
    <location>
        <begin position="257"/>
        <end position="270"/>
    </location>
</feature>
<evidence type="ECO:0000313" key="2">
    <source>
        <dbReference type="EMBL" id="KAK8052168.1"/>
    </source>
</evidence>
<feature type="region of interest" description="Disordered" evidence="1">
    <location>
        <begin position="374"/>
        <end position="433"/>
    </location>
</feature>
<feature type="compositionally biased region" description="Basic and acidic residues" evidence="1">
    <location>
        <begin position="421"/>
        <end position="433"/>
    </location>
</feature>
<keyword evidence="3" id="KW-1185">Reference proteome</keyword>
<feature type="compositionally biased region" description="Polar residues" evidence="1">
    <location>
        <begin position="1"/>
        <end position="13"/>
    </location>
</feature>
<feature type="region of interest" description="Disordered" evidence="1">
    <location>
        <begin position="253"/>
        <end position="281"/>
    </location>
</feature>
<feature type="compositionally biased region" description="Basic and acidic residues" evidence="1">
    <location>
        <begin position="182"/>
        <end position="196"/>
    </location>
</feature>
<sequence length="588" mass="65989">MAQHAYSRTTTGEPTPFGVPQRSVRRPEHRVPALGGPQERAWTSLDDPRESYRLGHHGSYRDGHPRPLRQHERPGTPGRREGEAHRPLPPKTRSGGEGHRWLPKFRGSKEREMEKETKRQTFDRSLISRPLPADPGYLKKVQDAQRRIHEPVLNEMGMTHAMDRQPMNMRPIARADANTPERPVELDRSPVAAKEKKQLRRRPTPHPRPRDSGDSLSRLSTTAVIDEPDGVINPLWMPRRIDAMAAGYTGFPEWSDSDSIASVSRPSSPEQTKEEVESLTSRRNKRLGRIFTSVDLTEFPEIPESPKPAAIAGEDSSTDGEKLLDTSFDVVEDDSEDSMVEGSITSDDELSDSEPEADGYNYLLWRKDQGITGEIISGTRRRPAVVVHPPTPSASPPPSPSLPPSPSASSLSPTHYPPPPAEREEPVSRSKRRCSDMDPFRLRVERAWKMVAEDKHMALCQTQRLLEHEQRQYASLQKMVVPLVAAFEEIVACSDEFRGLESAMEVPAVIGKILDERDDALDEADSYVHRSLGLESQLRGVMTELVELRAENKVLRVDNARLRNVRSGSPLDAGVTSRRQRAGVDCHY</sequence>
<comment type="caution">
    <text evidence="2">The sequence shown here is derived from an EMBL/GenBank/DDBJ whole genome shotgun (WGS) entry which is preliminary data.</text>
</comment>
<feature type="region of interest" description="Disordered" evidence="1">
    <location>
        <begin position="1"/>
        <end position="136"/>
    </location>
</feature>
<dbReference type="Proteomes" id="UP001444661">
    <property type="component" value="Unassembled WGS sequence"/>
</dbReference>
<feature type="compositionally biased region" description="Pro residues" evidence="1">
    <location>
        <begin position="389"/>
        <end position="406"/>
    </location>
</feature>
<feature type="compositionally biased region" description="Acidic residues" evidence="1">
    <location>
        <begin position="346"/>
        <end position="355"/>
    </location>
</feature>
<organism evidence="2 3">
    <name type="scientific">Apiospora rasikravindrae</name>
    <dbReference type="NCBI Taxonomy" id="990691"/>
    <lineage>
        <taxon>Eukaryota</taxon>
        <taxon>Fungi</taxon>
        <taxon>Dikarya</taxon>
        <taxon>Ascomycota</taxon>
        <taxon>Pezizomycotina</taxon>
        <taxon>Sordariomycetes</taxon>
        <taxon>Xylariomycetidae</taxon>
        <taxon>Amphisphaeriales</taxon>
        <taxon>Apiosporaceae</taxon>
        <taxon>Apiospora</taxon>
    </lineage>
</organism>
<feature type="region of interest" description="Disordered" evidence="1">
    <location>
        <begin position="177"/>
        <end position="223"/>
    </location>
</feature>
<feature type="compositionally biased region" description="Basic residues" evidence="1">
    <location>
        <begin position="197"/>
        <end position="207"/>
    </location>
</feature>
<feature type="compositionally biased region" description="Basic and acidic residues" evidence="1">
    <location>
        <begin position="107"/>
        <end position="122"/>
    </location>
</feature>
<feature type="compositionally biased region" description="Basic and acidic residues" evidence="1">
    <location>
        <begin position="46"/>
        <end position="86"/>
    </location>
</feature>
<proteinExistence type="predicted"/>
<accession>A0ABR1TZV1</accession>